<sequence>MGICILSYLAGPSTLTRFGLHSQGCDFQPPDLIGTSGHLGKETLEAYGILSRGHAAGPDAYETAVTLTSYRVPRWAWRPGTHRVYVTLCVVNLQPLGTHSFLRARVPLGQLLPSQTGAPCATGRQPQGPVRPSTALAFNCLELLTMLWALKRSQLTRHLLLWSQHRLKLLCATHILGGRLPRGEWRLHPQTVWLCWSQFGQAQVDLLPHKNPLIASAMHSADRASHPPGSLIAQTQCNVGNEQNRFSWYPWEGHNLALAPRSLELPSMVPGCDQEVPRNLPPAVVVAYPGNGAGILPKGRTHRVAALNLCYPFSKEAWIGTFLLLHQGPDPLSPSVGWFCALSMEMASLTALTSVKSRKSSSPLCQHSCLEFRPVNSHVVLRTRPEYVPTRSGGDPASNSSQEDDPNLTLLCPARVLCIYLERSQHFRRSSQLFVCYGEQQKGKAVSKQRISHWLVDAIRTAYQVRGFPCPLGVRTHLTRGIAASAALANGASLTDIYRAAGWATPNTLAKFTTCAWNQYLLES</sequence>
<protein>
    <submittedName>
        <fullName evidence="2">Zinc finger protein 24</fullName>
    </submittedName>
</protein>
<gene>
    <name evidence="2" type="ORF">H4Q32_030011</name>
</gene>
<dbReference type="PANTHER" id="PTHR35617:SF3">
    <property type="entry name" value="CORE-BINDING (CB) DOMAIN-CONTAINING PROTEIN"/>
    <property type="match status" value="1"/>
</dbReference>
<proteinExistence type="predicted"/>
<dbReference type="SUPFAM" id="SSF56349">
    <property type="entry name" value="DNA breaking-rejoining enzymes"/>
    <property type="match status" value="1"/>
</dbReference>
<organism evidence="2 3">
    <name type="scientific">Labeo rohita</name>
    <name type="common">Indian major carp</name>
    <name type="synonym">Cyprinus rohita</name>
    <dbReference type="NCBI Taxonomy" id="84645"/>
    <lineage>
        <taxon>Eukaryota</taxon>
        <taxon>Metazoa</taxon>
        <taxon>Chordata</taxon>
        <taxon>Craniata</taxon>
        <taxon>Vertebrata</taxon>
        <taxon>Euteleostomi</taxon>
        <taxon>Actinopterygii</taxon>
        <taxon>Neopterygii</taxon>
        <taxon>Teleostei</taxon>
        <taxon>Ostariophysi</taxon>
        <taxon>Cypriniformes</taxon>
        <taxon>Cyprinidae</taxon>
        <taxon>Labeoninae</taxon>
        <taxon>Labeonini</taxon>
        <taxon>Labeo</taxon>
    </lineage>
</organism>
<dbReference type="InterPro" id="IPR013762">
    <property type="entry name" value="Integrase-like_cat_sf"/>
</dbReference>
<dbReference type="InterPro" id="IPR011010">
    <property type="entry name" value="DNA_brk_join_enz"/>
</dbReference>
<evidence type="ECO:0000313" key="2">
    <source>
        <dbReference type="EMBL" id="KAI2647249.1"/>
    </source>
</evidence>
<dbReference type="PANTHER" id="PTHR35617">
    <property type="entry name" value="PHAGE_INTEGRASE DOMAIN-CONTAINING PROTEIN"/>
    <property type="match status" value="1"/>
</dbReference>
<keyword evidence="1" id="KW-0233">DNA recombination</keyword>
<keyword evidence="3" id="KW-1185">Reference proteome</keyword>
<dbReference type="EMBL" id="JACTAM010000479">
    <property type="protein sequence ID" value="KAI2647249.1"/>
    <property type="molecule type" value="Genomic_DNA"/>
</dbReference>
<accession>A0ABQ8LAE1</accession>
<dbReference type="Proteomes" id="UP000830375">
    <property type="component" value="Unassembled WGS sequence"/>
</dbReference>
<evidence type="ECO:0000313" key="3">
    <source>
        <dbReference type="Proteomes" id="UP000830375"/>
    </source>
</evidence>
<reference evidence="2 3" key="1">
    <citation type="submission" date="2022-01" db="EMBL/GenBank/DDBJ databases">
        <title>A high-quality chromosome-level genome assembly of rohu carp, Labeo rohita.</title>
        <authorList>
            <person name="Arick M.A. II"/>
            <person name="Hsu C.-Y."/>
            <person name="Magbanua Z."/>
            <person name="Pechanova O."/>
            <person name="Grover C."/>
            <person name="Miller E."/>
            <person name="Thrash A."/>
            <person name="Ezzel L."/>
            <person name="Alam S."/>
            <person name="Benzie J."/>
            <person name="Hamilton M."/>
            <person name="Karsi A."/>
            <person name="Lawrence M.L."/>
            <person name="Peterson D.G."/>
        </authorList>
    </citation>
    <scope>NUCLEOTIDE SEQUENCE [LARGE SCALE GENOMIC DNA]</scope>
    <source>
        <strain evidence="3">BAU-BD-2019</strain>
        <tissue evidence="2">Blood</tissue>
    </source>
</reference>
<dbReference type="Gene3D" id="1.10.443.10">
    <property type="entry name" value="Intergrase catalytic core"/>
    <property type="match status" value="1"/>
</dbReference>
<evidence type="ECO:0000256" key="1">
    <source>
        <dbReference type="ARBA" id="ARBA00023172"/>
    </source>
</evidence>
<name>A0ABQ8LAE1_LABRO</name>
<comment type="caution">
    <text evidence="2">The sequence shown here is derived from an EMBL/GenBank/DDBJ whole genome shotgun (WGS) entry which is preliminary data.</text>
</comment>